<dbReference type="CTD" id="6752718"/>
<dbReference type="GeneID" id="6752718"/>
<dbReference type="Pfam" id="PF22725">
    <property type="entry name" value="GFO_IDH_MocA_C3"/>
    <property type="match status" value="1"/>
</dbReference>
<sequence>MLPRVGIFVTEWSADVLIPLFRQVGFSVTALWSRTPQVAKKIADNFNIPYYTSKLDELLLRKDVDLLFINCPPFLHAEIAVKALGIGKHVVCQLPSGLTTEDSEKMLDAARYYPSLLSLIQHEARFLPAYVRMKELITSGYCGHLLLGDIRIHTGSLVTNHYNWLCNTKMGGGSLNLIGSSVIDIVSYLTNSKATEVLGHSHTFVEHQGNIQGFRAITSDDFCTFQMLLDSGLRINVTINTLLRGSCYQELIMIGEEGRLVIRNDNLFGTRNDSGKEEILYNSEGDQNENGSYTSPYNRQGFYLTAGLEFVKALKNAFVTCKDDINGLVNYDCIRKAATFKDGRYIRAVIDAIRESNFTRKWNRVKLDDPQNGYELNP</sequence>
<accession>B3RVB1</accession>
<dbReference type="InterPro" id="IPR050463">
    <property type="entry name" value="Gfo/Idh/MocA_oxidrdct_glycsds"/>
</dbReference>
<dbReference type="HOGENOM" id="CLU_023194_8_0_1"/>
<protein>
    <recommendedName>
        <fullName evidence="7">Gfo/Idh/MocA-like oxidoreductase N-terminal domain-containing protein</fullName>
    </recommendedName>
</protein>
<proteinExistence type="inferred from homology"/>
<dbReference type="PhylomeDB" id="B3RVB1"/>
<dbReference type="OrthoDB" id="446809at2759"/>
<dbReference type="InterPro" id="IPR036291">
    <property type="entry name" value="NAD(P)-bd_dom_sf"/>
</dbReference>
<dbReference type="PANTHER" id="PTHR43818:SF11">
    <property type="entry name" value="BCDNA.GH03377"/>
    <property type="match status" value="1"/>
</dbReference>
<name>B3RVB1_TRIAD</name>
<gene>
    <name evidence="5" type="ORF">TRIADDRAFT_24232</name>
</gene>
<dbReference type="GO" id="GO:0000166">
    <property type="term" value="F:nucleotide binding"/>
    <property type="evidence" value="ECO:0007669"/>
    <property type="project" value="InterPro"/>
</dbReference>
<dbReference type="InterPro" id="IPR055170">
    <property type="entry name" value="GFO_IDH_MocA-like_dom"/>
</dbReference>
<dbReference type="AlphaFoldDB" id="B3RVB1"/>
<feature type="domain" description="GFO/IDH/MocA-like oxidoreductase" evidence="4">
    <location>
        <begin position="130"/>
        <end position="260"/>
    </location>
</feature>
<dbReference type="InterPro" id="IPR000683">
    <property type="entry name" value="Gfo/Idh/MocA-like_OxRdtase_N"/>
</dbReference>
<dbReference type="KEGG" id="tad:TRIADDRAFT_24232"/>
<dbReference type="GO" id="GO:0016491">
    <property type="term" value="F:oxidoreductase activity"/>
    <property type="evidence" value="ECO:0007669"/>
    <property type="project" value="UniProtKB-KW"/>
</dbReference>
<dbReference type="PANTHER" id="PTHR43818">
    <property type="entry name" value="BCDNA.GH03377"/>
    <property type="match status" value="1"/>
</dbReference>
<dbReference type="eggNOG" id="KOG2742">
    <property type="taxonomic scope" value="Eukaryota"/>
</dbReference>
<evidence type="ECO:0000313" key="6">
    <source>
        <dbReference type="Proteomes" id="UP000009022"/>
    </source>
</evidence>
<dbReference type="STRING" id="10228.B3RVB1"/>
<evidence type="ECO:0000259" key="3">
    <source>
        <dbReference type="Pfam" id="PF01408"/>
    </source>
</evidence>
<dbReference type="Gene3D" id="3.40.50.720">
    <property type="entry name" value="NAD(P)-binding Rossmann-like Domain"/>
    <property type="match status" value="1"/>
</dbReference>
<dbReference type="Proteomes" id="UP000009022">
    <property type="component" value="Unassembled WGS sequence"/>
</dbReference>
<dbReference type="InParanoid" id="B3RVB1"/>
<evidence type="ECO:0000256" key="1">
    <source>
        <dbReference type="ARBA" id="ARBA00010928"/>
    </source>
</evidence>
<reference evidence="5 6" key="1">
    <citation type="journal article" date="2008" name="Nature">
        <title>The Trichoplax genome and the nature of placozoans.</title>
        <authorList>
            <person name="Srivastava M."/>
            <person name="Begovic E."/>
            <person name="Chapman J."/>
            <person name="Putnam N.H."/>
            <person name="Hellsten U."/>
            <person name="Kawashima T."/>
            <person name="Kuo A."/>
            <person name="Mitros T."/>
            <person name="Salamov A."/>
            <person name="Carpenter M.L."/>
            <person name="Signorovitch A.Y."/>
            <person name="Moreno M.A."/>
            <person name="Kamm K."/>
            <person name="Grimwood J."/>
            <person name="Schmutz J."/>
            <person name="Shapiro H."/>
            <person name="Grigoriev I.V."/>
            <person name="Buss L.W."/>
            <person name="Schierwater B."/>
            <person name="Dellaporta S.L."/>
            <person name="Rokhsar D.S."/>
        </authorList>
    </citation>
    <scope>NUCLEOTIDE SEQUENCE [LARGE SCALE GENOMIC DNA]</scope>
    <source>
        <strain evidence="5 6">Grell-BS-1999</strain>
    </source>
</reference>
<keyword evidence="6" id="KW-1185">Reference proteome</keyword>
<dbReference type="Pfam" id="PF01408">
    <property type="entry name" value="GFO_IDH_MocA"/>
    <property type="match status" value="1"/>
</dbReference>
<dbReference type="FunCoup" id="B3RVB1">
    <property type="interactions" value="1203"/>
</dbReference>
<dbReference type="EMBL" id="DS985244">
    <property type="protein sequence ID" value="EDV25962.1"/>
    <property type="molecule type" value="Genomic_DNA"/>
</dbReference>
<evidence type="ECO:0008006" key="7">
    <source>
        <dbReference type="Google" id="ProtNLM"/>
    </source>
</evidence>
<keyword evidence="2" id="KW-0560">Oxidoreductase</keyword>
<organism evidence="5 6">
    <name type="scientific">Trichoplax adhaerens</name>
    <name type="common">Trichoplax reptans</name>
    <dbReference type="NCBI Taxonomy" id="10228"/>
    <lineage>
        <taxon>Eukaryota</taxon>
        <taxon>Metazoa</taxon>
        <taxon>Placozoa</taxon>
        <taxon>Uniplacotomia</taxon>
        <taxon>Trichoplacea</taxon>
        <taxon>Trichoplacidae</taxon>
        <taxon>Trichoplax</taxon>
    </lineage>
</organism>
<dbReference type="RefSeq" id="XP_002111995.1">
    <property type="nucleotide sequence ID" value="XM_002111959.1"/>
</dbReference>
<dbReference type="SUPFAM" id="SSF55347">
    <property type="entry name" value="Glyceraldehyde-3-phosphate dehydrogenase-like, C-terminal domain"/>
    <property type="match status" value="1"/>
</dbReference>
<comment type="similarity">
    <text evidence="1">Belongs to the Gfo/Idh/MocA family.</text>
</comment>
<feature type="domain" description="Gfo/Idh/MocA-like oxidoreductase N-terminal" evidence="3">
    <location>
        <begin position="24"/>
        <end position="112"/>
    </location>
</feature>
<evidence type="ECO:0000313" key="5">
    <source>
        <dbReference type="EMBL" id="EDV25962.1"/>
    </source>
</evidence>
<dbReference type="OMA" id="NQKDYVH"/>
<dbReference type="SUPFAM" id="SSF51735">
    <property type="entry name" value="NAD(P)-binding Rossmann-fold domains"/>
    <property type="match status" value="1"/>
</dbReference>
<evidence type="ECO:0000256" key="2">
    <source>
        <dbReference type="ARBA" id="ARBA00023002"/>
    </source>
</evidence>
<dbReference type="Gene3D" id="3.30.360.10">
    <property type="entry name" value="Dihydrodipicolinate Reductase, domain 2"/>
    <property type="match status" value="1"/>
</dbReference>
<evidence type="ECO:0000259" key="4">
    <source>
        <dbReference type="Pfam" id="PF22725"/>
    </source>
</evidence>